<protein>
    <recommendedName>
        <fullName evidence="2">histidine kinase</fullName>
        <ecNumber evidence="2">2.7.13.3</ecNumber>
    </recommendedName>
</protein>
<dbReference type="EMBL" id="JBHSMT010000029">
    <property type="protein sequence ID" value="MFC5475970.1"/>
    <property type="molecule type" value="Genomic_DNA"/>
</dbReference>
<feature type="transmembrane region" description="Helical" evidence="7">
    <location>
        <begin position="7"/>
        <end position="27"/>
    </location>
</feature>
<keyword evidence="5" id="KW-0418">Kinase</keyword>
<dbReference type="Gene3D" id="3.30.565.10">
    <property type="entry name" value="Histidine kinase-like ATPase, C-terminal domain"/>
    <property type="match status" value="1"/>
</dbReference>
<keyword evidence="7" id="KW-0812">Transmembrane</keyword>
<comment type="catalytic activity">
    <reaction evidence="1">
        <text>ATP + protein L-histidine = ADP + protein N-phospho-L-histidine.</text>
        <dbReference type="EC" id="2.7.13.3"/>
    </reaction>
</comment>
<dbReference type="Pfam" id="PF00512">
    <property type="entry name" value="HisKA"/>
    <property type="match status" value="1"/>
</dbReference>
<keyword evidence="9" id="KW-0067">ATP-binding</keyword>
<dbReference type="SMART" id="SM00388">
    <property type="entry name" value="HisKA"/>
    <property type="match status" value="1"/>
</dbReference>
<evidence type="ECO:0000256" key="3">
    <source>
        <dbReference type="ARBA" id="ARBA00022553"/>
    </source>
</evidence>
<keyword evidence="4" id="KW-0808">Transferase</keyword>
<evidence type="ECO:0000259" key="8">
    <source>
        <dbReference type="PROSITE" id="PS50109"/>
    </source>
</evidence>
<sequence length="543" mass="61718">MFCGPRFMRLVYAIALTAIATIGYLWLSVGYQAASEYQRGIKATQNNHEILVRSFANRLVRSIDERDRLLKLVRADYVMSSDKIDLQHYARIYGDLYDELTIVDVDGKVVVSTTTASNSDRGRRELYLLHRDNLGDSVQIGRPRKLPGTEQWVMHITRPVFSAVGEFAGMVELGFTVDQFSAIYRNAYMGQIGERTSVDSDGIAAELAPVKDRMILRRIDDAVMQSGDLDLTQGAMESRLWLSRRLDPYPILLSLTLTDHDAPFIQQTSWLGRYMLYACIPTVLILLLLYFIYRTLKRQYVVVRKYDAMRRRANDSNKRKSRFLATVVHELRTPLSGIHGYSELVRDTSTDQQSREFADLIHQSAAYLHGLLNTLFDLARIEAGRVVIVYESIETVAFFNYIGSMHQITAQKKQLTFRMTLADDLPKHFFCDRVRLSQILNNLLDNAVKFTVTGSVTMDVALVKGQIVVRVIDTGPGMQKEELTHLFEYFYQSESVRARQGRGLGLGLSLAKEFTDLIRGRIQVNSEVGVGTAVDLRVPLDVR</sequence>
<dbReference type="InterPro" id="IPR003594">
    <property type="entry name" value="HATPase_dom"/>
</dbReference>
<name>A0ABW0MD28_9BURK</name>
<dbReference type="SMART" id="SM00387">
    <property type="entry name" value="HATPase_c"/>
    <property type="match status" value="1"/>
</dbReference>
<dbReference type="SUPFAM" id="SSF47384">
    <property type="entry name" value="Homodimeric domain of signal transducing histidine kinase"/>
    <property type="match status" value="1"/>
</dbReference>
<keyword evidence="3" id="KW-0597">Phosphoprotein</keyword>
<dbReference type="PRINTS" id="PR00344">
    <property type="entry name" value="BCTRLSENSOR"/>
</dbReference>
<dbReference type="InterPro" id="IPR005467">
    <property type="entry name" value="His_kinase_dom"/>
</dbReference>
<gene>
    <name evidence="9" type="ORF">ACFPM8_18575</name>
</gene>
<feature type="transmembrane region" description="Helical" evidence="7">
    <location>
        <begin position="274"/>
        <end position="293"/>
    </location>
</feature>
<feature type="domain" description="Histidine kinase" evidence="8">
    <location>
        <begin position="326"/>
        <end position="542"/>
    </location>
</feature>
<dbReference type="RefSeq" id="WP_378999736.1">
    <property type="nucleotide sequence ID" value="NZ_JBHSMT010000029.1"/>
</dbReference>
<comment type="caution">
    <text evidence="9">The sequence shown here is derived from an EMBL/GenBank/DDBJ whole genome shotgun (WGS) entry which is preliminary data.</text>
</comment>
<evidence type="ECO:0000256" key="5">
    <source>
        <dbReference type="ARBA" id="ARBA00022777"/>
    </source>
</evidence>
<reference evidence="10" key="1">
    <citation type="journal article" date="2019" name="Int. J. Syst. Evol. Microbiol.">
        <title>The Global Catalogue of Microorganisms (GCM) 10K type strain sequencing project: providing services to taxonomists for standard genome sequencing and annotation.</title>
        <authorList>
            <consortium name="The Broad Institute Genomics Platform"/>
            <consortium name="The Broad Institute Genome Sequencing Center for Infectious Disease"/>
            <person name="Wu L."/>
            <person name="Ma J."/>
        </authorList>
    </citation>
    <scope>NUCLEOTIDE SEQUENCE [LARGE SCALE GENOMIC DNA]</scope>
    <source>
        <strain evidence="10">JCM 17066</strain>
    </source>
</reference>
<keyword evidence="9" id="KW-0547">Nucleotide-binding</keyword>
<dbReference type="InterPro" id="IPR004358">
    <property type="entry name" value="Sig_transdc_His_kin-like_C"/>
</dbReference>
<evidence type="ECO:0000256" key="6">
    <source>
        <dbReference type="ARBA" id="ARBA00023012"/>
    </source>
</evidence>
<organism evidence="9 10">
    <name type="scientific">Paraherbaspirillum soli</name>
    <dbReference type="NCBI Taxonomy" id="631222"/>
    <lineage>
        <taxon>Bacteria</taxon>
        <taxon>Pseudomonadati</taxon>
        <taxon>Pseudomonadota</taxon>
        <taxon>Betaproteobacteria</taxon>
        <taxon>Burkholderiales</taxon>
        <taxon>Oxalobacteraceae</taxon>
        <taxon>Paraherbaspirillum</taxon>
    </lineage>
</organism>
<dbReference type="InterPro" id="IPR036097">
    <property type="entry name" value="HisK_dim/P_sf"/>
</dbReference>
<keyword evidence="6" id="KW-0902">Two-component regulatory system</keyword>
<dbReference type="SUPFAM" id="SSF55874">
    <property type="entry name" value="ATPase domain of HSP90 chaperone/DNA topoisomerase II/histidine kinase"/>
    <property type="match status" value="1"/>
</dbReference>
<evidence type="ECO:0000313" key="10">
    <source>
        <dbReference type="Proteomes" id="UP001596045"/>
    </source>
</evidence>
<dbReference type="Proteomes" id="UP001596045">
    <property type="component" value="Unassembled WGS sequence"/>
</dbReference>
<dbReference type="GO" id="GO:0005524">
    <property type="term" value="F:ATP binding"/>
    <property type="evidence" value="ECO:0007669"/>
    <property type="project" value="UniProtKB-KW"/>
</dbReference>
<dbReference type="Pfam" id="PF02518">
    <property type="entry name" value="HATPase_c"/>
    <property type="match status" value="1"/>
</dbReference>
<dbReference type="Gene3D" id="3.30.450.20">
    <property type="entry name" value="PAS domain"/>
    <property type="match status" value="1"/>
</dbReference>
<evidence type="ECO:0000256" key="4">
    <source>
        <dbReference type="ARBA" id="ARBA00022679"/>
    </source>
</evidence>
<dbReference type="PANTHER" id="PTHR43711">
    <property type="entry name" value="TWO-COMPONENT HISTIDINE KINASE"/>
    <property type="match status" value="1"/>
</dbReference>
<evidence type="ECO:0000256" key="2">
    <source>
        <dbReference type="ARBA" id="ARBA00012438"/>
    </source>
</evidence>
<dbReference type="InterPro" id="IPR003661">
    <property type="entry name" value="HisK_dim/P_dom"/>
</dbReference>
<dbReference type="PROSITE" id="PS50109">
    <property type="entry name" value="HIS_KIN"/>
    <property type="match status" value="1"/>
</dbReference>
<dbReference type="CDD" id="cd00082">
    <property type="entry name" value="HisKA"/>
    <property type="match status" value="1"/>
</dbReference>
<dbReference type="InterPro" id="IPR036890">
    <property type="entry name" value="HATPase_C_sf"/>
</dbReference>
<dbReference type="CDD" id="cd12914">
    <property type="entry name" value="PDC1_DGC_like"/>
    <property type="match status" value="1"/>
</dbReference>
<dbReference type="EC" id="2.7.13.3" evidence="2"/>
<evidence type="ECO:0000313" key="9">
    <source>
        <dbReference type="EMBL" id="MFC5475970.1"/>
    </source>
</evidence>
<proteinExistence type="predicted"/>
<evidence type="ECO:0000256" key="7">
    <source>
        <dbReference type="SAM" id="Phobius"/>
    </source>
</evidence>
<accession>A0ABW0MD28</accession>
<keyword evidence="7" id="KW-0472">Membrane</keyword>
<dbReference type="InterPro" id="IPR050736">
    <property type="entry name" value="Sensor_HK_Regulatory"/>
</dbReference>
<evidence type="ECO:0000256" key="1">
    <source>
        <dbReference type="ARBA" id="ARBA00000085"/>
    </source>
</evidence>
<dbReference type="PANTHER" id="PTHR43711:SF26">
    <property type="entry name" value="SENSOR HISTIDINE KINASE RCSC"/>
    <property type="match status" value="1"/>
</dbReference>
<dbReference type="Gene3D" id="1.10.287.130">
    <property type="match status" value="1"/>
</dbReference>
<keyword evidence="10" id="KW-1185">Reference proteome</keyword>
<keyword evidence="7" id="KW-1133">Transmembrane helix</keyword>